<dbReference type="InterPro" id="IPR035919">
    <property type="entry name" value="EAL_sf"/>
</dbReference>
<proteinExistence type="predicted"/>
<dbReference type="InterPro" id="IPR050706">
    <property type="entry name" value="Cyclic-di-GMP_PDE-like"/>
</dbReference>
<dbReference type="AlphaFoldDB" id="A0A085A2P4"/>
<dbReference type="EMBL" id="JMTB01000095">
    <property type="protein sequence ID" value="KFC04489.1"/>
    <property type="molecule type" value="Genomic_DNA"/>
</dbReference>
<dbReference type="Gene3D" id="3.20.20.450">
    <property type="entry name" value="EAL domain"/>
    <property type="match status" value="1"/>
</dbReference>
<evidence type="ECO:0000259" key="1">
    <source>
        <dbReference type="PROSITE" id="PS50883"/>
    </source>
</evidence>
<dbReference type="PANTHER" id="PTHR33121">
    <property type="entry name" value="CYCLIC DI-GMP PHOSPHODIESTERASE PDEF"/>
    <property type="match status" value="1"/>
</dbReference>
<dbReference type="SUPFAM" id="SSF141868">
    <property type="entry name" value="EAL domain-like"/>
    <property type="match status" value="1"/>
</dbReference>
<dbReference type="CDD" id="cd01948">
    <property type="entry name" value="EAL"/>
    <property type="match status" value="1"/>
</dbReference>
<dbReference type="PROSITE" id="PS50883">
    <property type="entry name" value="EAL"/>
    <property type="match status" value="1"/>
</dbReference>
<dbReference type="GO" id="GO:0071111">
    <property type="term" value="F:cyclic-guanylate-specific phosphodiesterase activity"/>
    <property type="evidence" value="ECO:0007669"/>
    <property type="project" value="UniProtKB-EC"/>
</dbReference>
<dbReference type="Pfam" id="PF00563">
    <property type="entry name" value="EAL"/>
    <property type="match status" value="1"/>
</dbReference>
<feature type="domain" description="EAL" evidence="1">
    <location>
        <begin position="9"/>
        <end position="257"/>
    </location>
</feature>
<dbReference type="eggNOG" id="COG2200">
    <property type="taxonomic scope" value="Bacteria"/>
</dbReference>
<dbReference type="RefSeq" id="WP_038159075.1">
    <property type="nucleotide sequence ID" value="NZ_JMTB01000095.1"/>
</dbReference>
<dbReference type="Proteomes" id="UP000028630">
    <property type="component" value="Unassembled WGS sequence"/>
</dbReference>
<evidence type="ECO:0000313" key="2">
    <source>
        <dbReference type="EMBL" id="KFC04489.1"/>
    </source>
</evidence>
<dbReference type="NCBIfam" id="NF008617">
    <property type="entry name" value="PRK11596.1"/>
    <property type="match status" value="1"/>
</dbReference>
<dbReference type="OrthoDB" id="6473901at2"/>
<dbReference type="InterPro" id="IPR001633">
    <property type="entry name" value="EAL_dom"/>
</dbReference>
<name>A0A085A2P4_9ENTR</name>
<dbReference type="EC" id="3.1.4.52" evidence="2"/>
<dbReference type="PANTHER" id="PTHR33121:SF78">
    <property type="entry name" value="CYCLIC DI-GMP PHOSPHODIESTERASE PDEH"/>
    <property type="match status" value="1"/>
</dbReference>
<keyword evidence="2" id="KW-0378">Hydrolase</keyword>
<keyword evidence="3" id="KW-1185">Reference proteome</keyword>
<reference evidence="3" key="1">
    <citation type="submission" date="2014-05" db="EMBL/GenBank/DDBJ databases">
        <title>ATOL: Assembling a taxonomically balanced genome-scale reconstruction of the evolutionary history of the Enterobacteriaceae.</title>
        <authorList>
            <person name="Plunkett G. III"/>
            <person name="Neeno-Eckwall E.C."/>
            <person name="Glasner J.D."/>
            <person name="Perna N.T."/>
        </authorList>
    </citation>
    <scope>NUCLEOTIDE SEQUENCE [LARGE SCALE GENOMIC DNA]</scope>
    <source>
        <strain evidence="3">ATCC 49490</strain>
    </source>
</reference>
<accession>A0A085A2P4</accession>
<dbReference type="SMART" id="SM00052">
    <property type="entry name" value="EAL"/>
    <property type="match status" value="1"/>
</dbReference>
<protein>
    <submittedName>
        <fullName evidence="2">GGDEF/EAL domain protein</fullName>
        <ecNumber evidence="2">3.1.4.52</ecNumber>
    </submittedName>
</protein>
<sequence>MKSKQVIQQISIPDVGLKSLQERRYWLGCERAYTYQPIYKTDGRLMAVELLTVVTHPSHPGQRIAPDRYFAEVAVKQRSDVVKEQLTLLAEKKAFFEKNQILASVNVDGPTLLTLRKDPELAALIETLPWIRFELVEHIRLPQDSTFASMCELGPLWLDDFGTGMANFSALSEVHYDYIKVARELFIMLRKTPEGRNLFTQLLHLMNRYCQGVIVEGVETLEEWRDVQQSPAYAAQGYFLSRPVPFATLENVLLTLA</sequence>
<gene>
    <name evidence="2" type="primary">yhjH</name>
    <name evidence="2" type="ORF">GTGU_03211</name>
</gene>
<comment type="caution">
    <text evidence="2">The sequence shown here is derived from an EMBL/GenBank/DDBJ whole genome shotgun (WGS) entry which is preliminary data.</text>
</comment>
<organism evidence="2 3">
    <name type="scientific">Trabulsiella guamensis ATCC 49490</name>
    <dbReference type="NCBI Taxonomy" id="1005994"/>
    <lineage>
        <taxon>Bacteria</taxon>
        <taxon>Pseudomonadati</taxon>
        <taxon>Pseudomonadota</taxon>
        <taxon>Gammaproteobacteria</taxon>
        <taxon>Enterobacterales</taxon>
        <taxon>Enterobacteriaceae</taxon>
        <taxon>Trabulsiella</taxon>
    </lineage>
</organism>
<evidence type="ECO:0000313" key="3">
    <source>
        <dbReference type="Proteomes" id="UP000028630"/>
    </source>
</evidence>